<feature type="transmembrane region" description="Helical" evidence="5">
    <location>
        <begin position="233"/>
        <end position="252"/>
    </location>
</feature>
<dbReference type="OrthoDB" id="3936150at2759"/>
<keyword evidence="3 5" id="KW-1133">Transmembrane helix</keyword>
<feature type="transmembrane region" description="Helical" evidence="5">
    <location>
        <begin position="115"/>
        <end position="136"/>
    </location>
</feature>
<feature type="transmembrane region" description="Helical" evidence="5">
    <location>
        <begin position="204"/>
        <end position="227"/>
    </location>
</feature>
<evidence type="ECO:0000256" key="1">
    <source>
        <dbReference type="ARBA" id="ARBA00004141"/>
    </source>
</evidence>
<evidence type="ECO:0000256" key="2">
    <source>
        <dbReference type="ARBA" id="ARBA00022692"/>
    </source>
</evidence>
<evidence type="ECO:0000313" key="8">
    <source>
        <dbReference type="Proteomes" id="UP001152320"/>
    </source>
</evidence>
<feature type="transmembrane region" description="Helical" evidence="5">
    <location>
        <begin position="148"/>
        <end position="171"/>
    </location>
</feature>
<dbReference type="InterPro" id="IPR036259">
    <property type="entry name" value="MFS_trans_sf"/>
</dbReference>
<dbReference type="InterPro" id="IPR020846">
    <property type="entry name" value="MFS_dom"/>
</dbReference>
<proteinExistence type="predicted"/>
<dbReference type="GO" id="GO:0016020">
    <property type="term" value="C:membrane"/>
    <property type="evidence" value="ECO:0007669"/>
    <property type="project" value="UniProtKB-SubCell"/>
</dbReference>
<evidence type="ECO:0000256" key="4">
    <source>
        <dbReference type="ARBA" id="ARBA00023136"/>
    </source>
</evidence>
<feature type="transmembrane region" description="Helical" evidence="5">
    <location>
        <begin position="441"/>
        <end position="462"/>
    </location>
</feature>
<comment type="subcellular location">
    <subcellularLocation>
        <location evidence="1">Membrane</location>
        <topology evidence="1">Multi-pass membrane protein</topology>
    </subcellularLocation>
</comment>
<dbReference type="PROSITE" id="PS50850">
    <property type="entry name" value="MFS"/>
    <property type="match status" value="1"/>
</dbReference>
<keyword evidence="8" id="KW-1185">Reference proteome</keyword>
<reference evidence="7" key="1">
    <citation type="submission" date="2021-10" db="EMBL/GenBank/DDBJ databases">
        <title>Tropical sea cucumber genome reveals ecological adaptation and Cuvierian tubules defense mechanism.</title>
        <authorList>
            <person name="Chen T."/>
        </authorList>
    </citation>
    <scope>NUCLEOTIDE SEQUENCE</scope>
    <source>
        <strain evidence="7">Nanhai2018</strain>
        <tissue evidence="7">Muscle</tissue>
    </source>
</reference>
<evidence type="ECO:0000256" key="5">
    <source>
        <dbReference type="SAM" id="Phobius"/>
    </source>
</evidence>
<sequence length="512" mass="57578">MVGFSQVFTSVSVDHWCAVSEWSDEVDECQQKDQSLYLSCVHQFRDASIPLEEKGDNTYSKCSRYDTDYPQDWYEGYYAGNDTNSTGSCEDGWVYDRSQYKSSAAMEFDLVCDRAYFVDVELAIYYTGYLIGSFLLGTISDKFGRFKAYYISVTGVTVAGFLIALSPTYWFYCFLRFIQGCANMVYGLAFTIGIEIVGPTKRALAGTIICLFYSGGYMLLAVLAYFITEWRLLQITITSCFILCYLYVTILPESIRWLLSQKKYDEAERLIRKTARINNKSDKLPSDFMAKLKLEEEELAEKQKVVESPYVQDLFRTRKLRTNTLNIAFQWVVNSMVYYGISLSTSSLGSNDNIAFFISGAVEIPAYLICVPVIESFLGRRGSTVIFEVIAGAACISTAFIPLGIWRVAVGMLGKFCISTSYAVIYIYAAELFPTPVRAVGIAVCTIASNFSAIFSALILILDQVWTPLPYLAYGSVAFIGGLLAMFLPETRGKSLPEVLETDDKKQRTIHR</sequence>
<evidence type="ECO:0000256" key="3">
    <source>
        <dbReference type="ARBA" id="ARBA00022989"/>
    </source>
</evidence>
<feature type="transmembrane region" description="Helical" evidence="5">
    <location>
        <begin position="177"/>
        <end position="197"/>
    </location>
</feature>
<keyword evidence="4 5" id="KW-0472">Membrane</keyword>
<protein>
    <submittedName>
        <fullName evidence="7">Organic cation transporter-like protein</fullName>
    </submittedName>
</protein>
<feature type="transmembrane region" description="Helical" evidence="5">
    <location>
        <begin position="412"/>
        <end position="429"/>
    </location>
</feature>
<dbReference type="CDD" id="cd17317">
    <property type="entry name" value="MFS_SLC22"/>
    <property type="match status" value="1"/>
</dbReference>
<feature type="transmembrane region" description="Helical" evidence="5">
    <location>
        <begin position="324"/>
        <end position="341"/>
    </location>
</feature>
<dbReference type="GO" id="GO:0022857">
    <property type="term" value="F:transmembrane transporter activity"/>
    <property type="evidence" value="ECO:0007669"/>
    <property type="project" value="InterPro"/>
</dbReference>
<feature type="transmembrane region" description="Helical" evidence="5">
    <location>
        <begin position="386"/>
        <end position="406"/>
    </location>
</feature>
<organism evidence="7 8">
    <name type="scientific">Holothuria leucospilota</name>
    <name type="common">Black long sea cucumber</name>
    <name type="synonym">Mertensiothuria leucospilota</name>
    <dbReference type="NCBI Taxonomy" id="206669"/>
    <lineage>
        <taxon>Eukaryota</taxon>
        <taxon>Metazoa</taxon>
        <taxon>Echinodermata</taxon>
        <taxon>Eleutherozoa</taxon>
        <taxon>Echinozoa</taxon>
        <taxon>Holothuroidea</taxon>
        <taxon>Aspidochirotacea</taxon>
        <taxon>Aspidochirotida</taxon>
        <taxon>Holothuriidae</taxon>
        <taxon>Holothuria</taxon>
    </lineage>
</organism>
<name>A0A9Q1BMD0_HOLLE</name>
<dbReference type="EMBL" id="JAIZAY010000014">
    <property type="protein sequence ID" value="KAJ8029166.1"/>
    <property type="molecule type" value="Genomic_DNA"/>
</dbReference>
<feature type="domain" description="Major facilitator superfamily (MFS) profile" evidence="6">
    <location>
        <begin position="68"/>
        <end position="493"/>
    </location>
</feature>
<dbReference type="AlphaFoldDB" id="A0A9Q1BMD0"/>
<dbReference type="Gene3D" id="1.20.1250.20">
    <property type="entry name" value="MFS general substrate transporter like domains"/>
    <property type="match status" value="1"/>
</dbReference>
<keyword evidence="2 5" id="KW-0812">Transmembrane</keyword>
<dbReference type="Pfam" id="PF00083">
    <property type="entry name" value="Sugar_tr"/>
    <property type="match status" value="1"/>
</dbReference>
<gene>
    <name evidence="7" type="ORF">HOLleu_28498</name>
</gene>
<comment type="caution">
    <text evidence="7">The sequence shown here is derived from an EMBL/GenBank/DDBJ whole genome shotgun (WGS) entry which is preliminary data.</text>
</comment>
<feature type="transmembrane region" description="Helical" evidence="5">
    <location>
        <begin position="353"/>
        <end position="374"/>
    </location>
</feature>
<feature type="transmembrane region" description="Helical" evidence="5">
    <location>
        <begin position="468"/>
        <end position="488"/>
    </location>
</feature>
<dbReference type="SUPFAM" id="SSF103473">
    <property type="entry name" value="MFS general substrate transporter"/>
    <property type="match status" value="1"/>
</dbReference>
<dbReference type="PANTHER" id="PTHR24064">
    <property type="entry name" value="SOLUTE CARRIER FAMILY 22 MEMBER"/>
    <property type="match status" value="1"/>
</dbReference>
<accession>A0A9Q1BMD0</accession>
<dbReference type="InterPro" id="IPR005828">
    <property type="entry name" value="MFS_sugar_transport-like"/>
</dbReference>
<evidence type="ECO:0000313" key="7">
    <source>
        <dbReference type="EMBL" id="KAJ8029166.1"/>
    </source>
</evidence>
<dbReference type="Proteomes" id="UP001152320">
    <property type="component" value="Chromosome 14"/>
</dbReference>
<evidence type="ECO:0000259" key="6">
    <source>
        <dbReference type="PROSITE" id="PS50850"/>
    </source>
</evidence>